<reference evidence="1 2" key="1">
    <citation type="submission" date="2019-07" db="EMBL/GenBank/DDBJ databases">
        <authorList>
            <person name="Zhao L.H."/>
        </authorList>
    </citation>
    <scope>NUCLEOTIDE SEQUENCE [LARGE SCALE GENOMIC DNA]</scope>
    <source>
        <strain evidence="1 2">Co35</strain>
    </source>
</reference>
<accession>A0A554SPE3</accession>
<organism evidence="1 2">
    <name type="scientific">Aeromicrobium piscarium</name>
    <dbReference type="NCBI Taxonomy" id="2590901"/>
    <lineage>
        <taxon>Bacteria</taxon>
        <taxon>Bacillati</taxon>
        <taxon>Actinomycetota</taxon>
        <taxon>Actinomycetes</taxon>
        <taxon>Propionibacteriales</taxon>
        <taxon>Nocardioidaceae</taxon>
        <taxon>Aeromicrobium</taxon>
    </lineage>
</organism>
<dbReference type="EMBL" id="VLNT01000001">
    <property type="protein sequence ID" value="TSD68139.1"/>
    <property type="molecule type" value="Genomic_DNA"/>
</dbReference>
<dbReference type="OrthoDB" id="5193571at2"/>
<evidence type="ECO:0000313" key="2">
    <source>
        <dbReference type="Proteomes" id="UP000316988"/>
    </source>
</evidence>
<gene>
    <name evidence="1" type="ORF">FNM00_00645</name>
</gene>
<evidence type="ECO:0008006" key="3">
    <source>
        <dbReference type="Google" id="ProtNLM"/>
    </source>
</evidence>
<name>A0A554SPE3_9ACTN</name>
<evidence type="ECO:0000313" key="1">
    <source>
        <dbReference type="EMBL" id="TSD68139.1"/>
    </source>
</evidence>
<protein>
    <recommendedName>
        <fullName evidence="3">Minor tail protein</fullName>
    </recommendedName>
</protein>
<dbReference type="Proteomes" id="UP000316988">
    <property type="component" value="Unassembled WGS sequence"/>
</dbReference>
<sequence length="314" mass="32490">MTDGPVMRLNQIEYSASDERLMFSALLAPAGSTGFSARSGKRPGAGLGASVSGTTVTVQPGAGVIYDPAYSASGPYLFALPALKTISLGDRPGSGQRRIDLTVARVYDEPGTSGRRELVIERVEGQPSSTPVRPALPPLSLEIAAAEVPASGAVSLTVSGVRTVAAGGVLPVATTAMRDALPSPYPGLTVYVEAADQLCSWSGSRWRTYAAVESGVFTVAAQWWNAVDLGWQTVGGLTTLSGRIQALTGSISADQTATLNGIPTPTRAWEGLLRNGNAGALSASMSTSRVITINGKITSYNSAWINLDGLTYPS</sequence>
<dbReference type="RefSeq" id="WP_143911087.1">
    <property type="nucleotide sequence ID" value="NZ_VLNT01000001.1"/>
</dbReference>
<keyword evidence="2" id="KW-1185">Reference proteome</keyword>
<dbReference type="AlphaFoldDB" id="A0A554SPE3"/>
<comment type="caution">
    <text evidence="1">The sequence shown here is derived from an EMBL/GenBank/DDBJ whole genome shotgun (WGS) entry which is preliminary data.</text>
</comment>
<proteinExistence type="predicted"/>